<dbReference type="Pfam" id="PF16062">
    <property type="entry name" value="MavL-like"/>
    <property type="match status" value="1"/>
</dbReference>
<reference evidence="1" key="1">
    <citation type="submission" date="2022-01" db="EMBL/GenBank/DDBJ databases">
        <authorList>
            <person name="King R."/>
        </authorList>
    </citation>
    <scope>NUCLEOTIDE SEQUENCE</scope>
</reference>
<dbReference type="Proteomes" id="UP001152799">
    <property type="component" value="Chromosome 3"/>
</dbReference>
<evidence type="ECO:0000313" key="1">
    <source>
        <dbReference type="EMBL" id="CAG9766855.1"/>
    </source>
</evidence>
<keyword evidence="2" id="KW-1185">Reference proteome</keyword>
<dbReference type="AlphaFoldDB" id="A0A9N9MMP9"/>
<gene>
    <name evidence="1" type="ORF">CEUTPL_LOCUS7427</name>
</gene>
<organism evidence="1 2">
    <name type="scientific">Ceutorhynchus assimilis</name>
    <name type="common">cabbage seed weevil</name>
    <dbReference type="NCBI Taxonomy" id="467358"/>
    <lineage>
        <taxon>Eukaryota</taxon>
        <taxon>Metazoa</taxon>
        <taxon>Ecdysozoa</taxon>
        <taxon>Arthropoda</taxon>
        <taxon>Hexapoda</taxon>
        <taxon>Insecta</taxon>
        <taxon>Pterygota</taxon>
        <taxon>Neoptera</taxon>
        <taxon>Endopterygota</taxon>
        <taxon>Coleoptera</taxon>
        <taxon>Polyphaga</taxon>
        <taxon>Cucujiformia</taxon>
        <taxon>Curculionidae</taxon>
        <taxon>Ceutorhynchinae</taxon>
        <taxon>Ceutorhynchus</taxon>
    </lineage>
</organism>
<dbReference type="EMBL" id="OU892279">
    <property type="protein sequence ID" value="CAG9766855.1"/>
    <property type="molecule type" value="Genomic_DNA"/>
</dbReference>
<sequence>MSNQQHWPNESPVFSTEQLKVLSNTHSKPNSEVNLDTIIRNSASFPIDFPVDSVKCEFLQAKGVNGSSLEHNANSVYPILHESALPLFLQFLYHKKRFGSNVEKALYKNFTVEQLVDRLLSKRAVVFCGRSDMFMLLDGFSNCGNWEVIGTNEEKPPRILENCLSYDEIKLSALLSVSSYTYFINDGSRDNCGKYSGDREQLEDFGIIIGLIGVRFEKPGVMEYQDIVVSKEQNIQGKGYGTTFVPTLQGSFMNFYGEPSFTYDELKNQFSDNMKYTQLRDGKYFNNHVYEKRLSLSIDTLLIEASERAKKLDKMAFVLVVGIGLGVWKISRHQNEVFMNAFSRRIRFLGSNLIYTSDIFFSYIGSTSCGKYKDQDIIPIAEHKNGGIKIHFGNRNPHIKLKGPNQGKLLVVSYAWDGNALPGNEFWLGQLAASGDPAAACSTQIAELHNPHINPKVSGANLRIATLDNGVEMFCDYIKRKQEVV</sequence>
<accession>A0A9N9MMP9</accession>
<name>A0A9N9MMP9_9CUCU</name>
<dbReference type="InterPro" id="IPR032063">
    <property type="entry name" value="MavL-like"/>
</dbReference>
<evidence type="ECO:0000313" key="2">
    <source>
        <dbReference type="Proteomes" id="UP001152799"/>
    </source>
</evidence>
<protein>
    <submittedName>
        <fullName evidence="1">Uncharacterized protein</fullName>
    </submittedName>
</protein>
<dbReference type="OrthoDB" id="6357136at2759"/>
<proteinExistence type="predicted"/>